<dbReference type="PANTHER" id="PTHR12968:SF1">
    <property type="entry name" value="B9 DOMAIN-CONTAINING PROTEIN 1"/>
    <property type="match status" value="1"/>
</dbReference>
<dbReference type="KEGG" id="bmor:101746827"/>
<dbReference type="OMA" id="NMPIEVT"/>
<keyword evidence="2" id="KW-0963">Cytoplasm</keyword>
<dbReference type="Pfam" id="PF07162">
    <property type="entry name" value="B9-C2"/>
    <property type="match status" value="1"/>
</dbReference>
<dbReference type="Proteomes" id="UP000005204">
    <property type="component" value="Unassembled WGS sequence"/>
</dbReference>
<dbReference type="PANTHER" id="PTHR12968">
    <property type="entry name" value="B9 DOMAIN-CONTAINING"/>
    <property type="match status" value="1"/>
</dbReference>
<protein>
    <recommendedName>
        <fullName evidence="7">B9 domain-containing protein 1</fullName>
    </recommendedName>
</protein>
<keyword evidence="9" id="KW-1185">Reference proteome</keyword>
<dbReference type="PROSITE" id="PS51381">
    <property type="entry name" value="C2_B9"/>
    <property type="match status" value="1"/>
</dbReference>
<evidence type="ECO:0000256" key="1">
    <source>
        <dbReference type="ARBA" id="ARBA00004120"/>
    </source>
</evidence>
<dbReference type="OrthoDB" id="431939at2759"/>
<comment type="subcellular location">
    <subcellularLocation>
        <location evidence="1">Cytoplasm</location>
        <location evidence="1">Cytoskeleton</location>
        <location evidence="1">Cilium basal body</location>
    </subcellularLocation>
</comment>
<keyword evidence="4" id="KW-0206">Cytoskeleton</keyword>
<organism evidence="8 9">
    <name type="scientific">Bombyx mori</name>
    <name type="common">Silk moth</name>
    <dbReference type="NCBI Taxonomy" id="7091"/>
    <lineage>
        <taxon>Eukaryota</taxon>
        <taxon>Metazoa</taxon>
        <taxon>Ecdysozoa</taxon>
        <taxon>Arthropoda</taxon>
        <taxon>Hexapoda</taxon>
        <taxon>Insecta</taxon>
        <taxon>Pterygota</taxon>
        <taxon>Neoptera</taxon>
        <taxon>Endopterygota</taxon>
        <taxon>Lepidoptera</taxon>
        <taxon>Glossata</taxon>
        <taxon>Ditrysia</taxon>
        <taxon>Bombycoidea</taxon>
        <taxon>Bombycidae</taxon>
        <taxon>Bombycinae</taxon>
        <taxon>Bombyx</taxon>
    </lineage>
</organism>
<evidence type="ECO:0000256" key="7">
    <source>
        <dbReference type="ARBA" id="ARBA00039274"/>
    </source>
</evidence>
<comment type="similarity">
    <text evidence="6">Belongs to the B9D family.</text>
</comment>
<dbReference type="EnsemblMetazoa" id="XM_004921938.4">
    <property type="protein sequence ID" value="XP_004921995.1"/>
    <property type="gene ID" value="LOC101746827"/>
</dbReference>
<keyword evidence="3" id="KW-0970">Cilium biogenesis/degradation</keyword>
<evidence type="ECO:0000256" key="3">
    <source>
        <dbReference type="ARBA" id="ARBA00022794"/>
    </source>
</evidence>
<sequence>MKSTEITKFLVSFSGQIEHVTFPSGIFDEYLYIQYEVVWGPDWEPITGLPSGTSQLSRPGINPERVVINMPIEMTFGSTNVYGWPQLVITVKARNFITGDTLRGYAVVLLPPTAGRRCVTSPLLRPKPATVLGEWVAWLTGRYPELNDPKMLADGKDNYMLRTQSSGTVTVSATMVSKDLRKLGYDNEPPAYTKYS</sequence>
<reference evidence="9" key="1">
    <citation type="journal article" date="2008" name="Insect Biochem. Mol. Biol.">
        <title>The genome of a lepidopteran model insect, the silkworm Bombyx mori.</title>
        <authorList>
            <consortium name="International Silkworm Genome Consortium"/>
        </authorList>
    </citation>
    <scope>NUCLEOTIDE SEQUENCE [LARGE SCALE GENOMIC DNA]</scope>
    <source>
        <strain evidence="9">p50T</strain>
    </source>
</reference>
<dbReference type="InterPro" id="IPR010796">
    <property type="entry name" value="C2_B9-type_dom"/>
</dbReference>
<keyword evidence="5" id="KW-0966">Cell projection</keyword>
<evidence type="ECO:0000313" key="9">
    <source>
        <dbReference type="Proteomes" id="UP000005204"/>
    </source>
</evidence>
<evidence type="ECO:0000256" key="6">
    <source>
        <dbReference type="ARBA" id="ARBA00038411"/>
    </source>
</evidence>
<name>A0A8R1WEI5_BOMMO</name>
<dbReference type="GO" id="GO:0036038">
    <property type="term" value="C:MKS complex"/>
    <property type="evidence" value="ECO:0007669"/>
    <property type="project" value="TreeGrafter"/>
</dbReference>
<evidence type="ECO:0000256" key="2">
    <source>
        <dbReference type="ARBA" id="ARBA00022490"/>
    </source>
</evidence>
<evidence type="ECO:0000256" key="4">
    <source>
        <dbReference type="ARBA" id="ARBA00023212"/>
    </source>
</evidence>
<proteinExistence type="inferred from homology"/>
<evidence type="ECO:0000313" key="8">
    <source>
        <dbReference type="EnsemblMetazoa" id="XP_004921995.1"/>
    </source>
</evidence>
<dbReference type="GO" id="GO:0060271">
    <property type="term" value="P:cilium assembly"/>
    <property type="evidence" value="ECO:0007669"/>
    <property type="project" value="TreeGrafter"/>
</dbReference>
<accession>A0A8R1WEI5</accession>
<dbReference type="AlphaFoldDB" id="A0A8R1WEI5"/>
<gene>
    <name evidence="8" type="primary">101746827</name>
</gene>
<evidence type="ECO:0000256" key="5">
    <source>
        <dbReference type="ARBA" id="ARBA00023273"/>
    </source>
</evidence>
<reference evidence="8" key="2">
    <citation type="submission" date="2022-06" db="UniProtKB">
        <authorList>
            <consortium name="EnsemblMetazoa"/>
        </authorList>
    </citation>
    <scope>IDENTIFICATION</scope>
    <source>
        <strain evidence="8">p50T (Dazao)</strain>
    </source>
</reference>